<evidence type="ECO:0000259" key="1">
    <source>
        <dbReference type="Pfam" id="PF13302"/>
    </source>
</evidence>
<dbReference type="Gene3D" id="3.40.630.30">
    <property type="match status" value="1"/>
</dbReference>
<name>A0ABU9YM02_9PROT</name>
<proteinExistence type="predicted"/>
<feature type="domain" description="N-acetyltransferase" evidence="1">
    <location>
        <begin position="202"/>
        <end position="272"/>
    </location>
</feature>
<dbReference type="EC" id="2.3.1.-" evidence="2"/>
<accession>A0ABU9YM02</accession>
<evidence type="ECO:0000313" key="3">
    <source>
        <dbReference type="Proteomes" id="UP001413721"/>
    </source>
</evidence>
<organism evidence="2 3">
    <name type="scientific">Tistrella arctica</name>
    <dbReference type="NCBI Taxonomy" id="3133430"/>
    <lineage>
        <taxon>Bacteria</taxon>
        <taxon>Pseudomonadati</taxon>
        <taxon>Pseudomonadota</taxon>
        <taxon>Alphaproteobacteria</taxon>
        <taxon>Geminicoccales</taxon>
        <taxon>Geminicoccaceae</taxon>
        <taxon>Tistrella</taxon>
    </lineage>
</organism>
<comment type="caution">
    <text evidence="2">The sequence shown here is derived from an EMBL/GenBank/DDBJ whole genome shotgun (WGS) entry which is preliminary data.</text>
</comment>
<dbReference type="Proteomes" id="UP001413721">
    <property type="component" value="Unassembled WGS sequence"/>
</dbReference>
<gene>
    <name evidence="2" type="ORF">WG926_16040</name>
</gene>
<dbReference type="SUPFAM" id="SSF55729">
    <property type="entry name" value="Acyl-CoA N-acyltransferases (Nat)"/>
    <property type="match status" value="1"/>
</dbReference>
<dbReference type="InterPro" id="IPR016181">
    <property type="entry name" value="Acyl_CoA_acyltransferase"/>
</dbReference>
<evidence type="ECO:0000313" key="2">
    <source>
        <dbReference type="EMBL" id="MEN2989829.1"/>
    </source>
</evidence>
<keyword evidence="3" id="KW-1185">Reference proteome</keyword>
<reference evidence="2 3" key="1">
    <citation type="submission" date="2024-03" db="EMBL/GenBank/DDBJ databases">
        <title>High-quality draft genome sequencing of Tistrella sp. BH-R2-4.</title>
        <authorList>
            <person name="Dong C."/>
        </authorList>
    </citation>
    <scope>NUCLEOTIDE SEQUENCE [LARGE SCALE GENOMIC DNA]</scope>
    <source>
        <strain evidence="2 3">BH-R2-4</strain>
    </source>
</reference>
<sequence>MSRIDMRSMILDREQSEHSSFGDYLWCQDGVPLASANFSRRRHAGGHDLIMLYVTSRPDVPQAADMALRQLLASTFARPAAVARRFHLPPSIHRPAPTDELAAWGFVRQPGTCKYSRDAAPPRPGEFPMTDRAVARGYTVAVFEPTGDAGGADAAVHVAVADVHNRAFGARAAGSHWTAANVARRLAAPDTELILAWLGPEITGHIVLTRVADAVLVVECASLRRHWGSGSVDAMSRAMADLVWTRWRLPVIGYADAGNAASWRVMERSGMTRVADYPVWALTVPAGATPTRR</sequence>
<keyword evidence="2" id="KW-0012">Acyltransferase</keyword>
<dbReference type="RefSeq" id="WP_345932946.1">
    <property type="nucleotide sequence ID" value="NZ_JBBKTV010000004.1"/>
</dbReference>
<dbReference type="Pfam" id="PF13302">
    <property type="entry name" value="Acetyltransf_3"/>
    <property type="match status" value="1"/>
</dbReference>
<dbReference type="EMBL" id="JBBKTW010000005">
    <property type="protein sequence ID" value="MEN2989829.1"/>
    <property type="molecule type" value="Genomic_DNA"/>
</dbReference>
<keyword evidence="2" id="KW-0808">Transferase</keyword>
<dbReference type="InterPro" id="IPR000182">
    <property type="entry name" value="GNAT_dom"/>
</dbReference>
<protein>
    <submittedName>
        <fullName evidence="2">GNAT family N-acetyltransferase</fullName>
        <ecNumber evidence="2">2.3.1.-</ecNumber>
    </submittedName>
</protein>
<dbReference type="GO" id="GO:0016746">
    <property type="term" value="F:acyltransferase activity"/>
    <property type="evidence" value="ECO:0007669"/>
    <property type="project" value="UniProtKB-KW"/>
</dbReference>